<keyword evidence="3" id="KW-1185">Reference proteome</keyword>
<comment type="caution">
    <text evidence="2">The sequence shown here is derived from an EMBL/GenBank/DDBJ whole genome shotgun (WGS) entry which is preliminary data.</text>
</comment>
<feature type="region of interest" description="Disordered" evidence="1">
    <location>
        <begin position="190"/>
        <end position="215"/>
    </location>
</feature>
<gene>
    <name evidence="2" type="ORF">MYCIT1_LOCUS1708</name>
</gene>
<evidence type="ECO:0008006" key="4">
    <source>
        <dbReference type="Google" id="ProtNLM"/>
    </source>
</evidence>
<organism evidence="2 3">
    <name type="scientific">Mycena citricolor</name>
    <dbReference type="NCBI Taxonomy" id="2018698"/>
    <lineage>
        <taxon>Eukaryota</taxon>
        <taxon>Fungi</taxon>
        <taxon>Dikarya</taxon>
        <taxon>Basidiomycota</taxon>
        <taxon>Agaricomycotina</taxon>
        <taxon>Agaricomycetes</taxon>
        <taxon>Agaricomycetidae</taxon>
        <taxon>Agaricales</taxon>
        <taxon>Marasmiineae</taxon>
        <taxon>Mycenaceae</taxon>
        <taxon>Mycena</taxon>
    </lineage>
</organism>
<feature type="compositionally biased region" description="Polar residues" evidence="1">
    <location>
        <begin position="195"/>
        <end position="215"/>
    </location>
</feature>
<proteinExistence type="predicted"/>
<sequence length="343" mass="38022">VHLTSTVTSLHWSALLYIHRTFFAQAMLDHPENPLRSPYAPSFCAAYRCASRMIKGYLNLFERFPELTCRWSMIWTHMFSAAMIVGSIVTRSPSASMAAAAFIELDLVCDSFDKGAKQSRRARSGLAILCKLRDKAYQVYSQFCGGNPALPPMTSFGVGTQDYGEDELALFGGQTRILVSKLISRKKQESASRGVVSTPNHSGIRTTQTHGSSLTNPTLDAMPDVHPSLVDYLSLFVPAPHTPEYLMDNTSSSTVGLEMQPLPREATPAYSYASYGQDYTNIMTATLLDPIQYDVQPVAEPRDISDIDFLMFGDAGIDEQWKSFMKKSFSGLLEEDHNNITPV</sequence>
<evidence type="ECO:0000256" key="1">
    <source>
        <dbReference type="SAM" id="MobiDB-lite"/>
    </source>
</evidence>
<evidence type="ECO:0000313" key="2">
    <source>
        <dbReference type="EMBL" id="CAK5262739.1"/>
    </source>
</evidence>
<name>A0AAD2GRR8_9AGAR</name>
<evidence type="ECO:0000313" key="3">
    <source>
        <dbReference type="Proteomes" id="UP001295794"/>
    </source>
</evidence>
<feature type="non-terminal residue" evidence="2">
    <location>
        <position position="343"/>
    </location>
</feature>
<reference evidence="2" key="1">
    <citation type="submission" date="2023-11" db="EMBL/GenBank/DDBJ databases">
        <authorList>
            <person name="De Vega J J."/>
            <person name="De Vega J J."/>
        </authorList>
    </citation>
    <scope>NUCLEOTIDE SEQUENCE</scope>
</reference>
<dbReference type="EMBL" id="CAVNYO010000024">
    <property type="protein sequence ID" value="CAK5262739.1"/>
    <property type="molecule type" value="Genomic_DNA"/>
</dbReference>
<dbReference type="Proteomes" id="UP001295794">
    <property type="component" value="Unassembled WGS sequence"/>
</dbReference>
<dbReference type="CDD" id="cd12148">
    <property type="entry name" value="fungal_TF_MHR"/>
    <property type="match status" value="1"/>
</dbReference>
<accession>A0AAD2GRR8</accession>
<protein>
    <recommendedName>
        <fullName evidence="4">Transcription factor domain-containing protein</fullName>
    </recommendedName>
</protein>
<dbReference type="AlphaFoldDB" id="A0AAD2GRR8"/>